<gene>
    <name evidence="3" type="primary">LOC110072613</name>
</gene>
<dbReference type="Proteomes" id="UP001652642">
    <property type="component" value="Chromosome 7"/>
</dbReference>
<dbReference type="OrthoDB" id="9932367at2759"/>
<dbReference type="KEGG" id="pvt:110072613"/>
<dbReference type="SUPFAM" id="SSF53067">
    <property type="entry name" value="Actin-like ATPase domain"/>
    <property type="match status" value="2"/>
</dbReference>
<dbReference type="SMART" id="SM00268">
    <property type="entry name" value="ACTIN"/>
    <property type="match status" value="1"/>
</dbReference>
<dbReference type="PANTHER" id="PTHR11937">
    <property type="entry name" value="ACTIN"/>
    <property type="match status" value="1"/>
</dbReference>
<protein>
    <submittedName>
        <fullName evidence="3">Actin-like protein 9</fullName>
    </submittedName>
</protein>
<sequence length="378" mass="42632">MSRTQERAQKVIKTGAVVIDTGTGTCKAGFAGVETPQALLKTMVGYPTTKSMGKRADTFVGEHTRLEGELHIISPLRNGVIMDWEAVEDLWRHLFYHNLKAAPEEHALLLSDPPLCPMTNREKLVEVVFESLNSPRMFVASESILSLYAHGKISGLVVDTGYATTYTVPIHQGYNLPHAVEWMNLAGANITSFLMDLLCKRGHCFHERMLAVVNNLKKKCCYVALDFEVEWNRPEEEYMVDYQLPDGQTIQLGKERFQCPEMLFHPPQMPGLSVPGVPGLALKSLQEVPEICQKEMYENILLCGGSSRFKGFKERLTHDLLAGVPTNTKVNVTTMPLRKYSVWTGGSILASLNNFQRYWVLKEEYQEYGPCIVHQKCY</sequence>
<dbReference type="Gene3D" id="3.30.420.40">
    <property type="match status" value="2"/>
</dbReference>
<evidence type="ECO:0000313" key="3">
    <source>
        <dbReference type="RefSeq" id="XP_020636771.2"/>
    </source>
</evidence>
<comment type="similarity">
    <text evidence="1">Belongs to the actin family.</text>
</comment>
<dbReference type="InterPro" id="IPR004000">
    <property type="entry name" value="Actin"/>
</dbReference>
<reference evidence="3" key="1">
    <citation type="submission" date="2025-08" db="UniProtKB">
        <authorList>
            <consortium name="RefSeq"/>
        </authorList>
    </citation>
    <scope>IDENTIFICATION</scope>
</reference>
<dbReference type="GO" id="GO:0005524">
    <property type="term" value="F:ATP binding"/>
    <property type="evidence" value="ECO:0007669"/>
    <property type="project" value="UniProtKB-KW"/>
</dbReference>
<dbReference type="GO" id="GO:0005856">
    <property type="term" value="C:cytoskeleton"/>
    <property type="evidence" value="ECO:0007669"/>
    <property type="project" value="UniProtKB-SubCell"/>
</dbReference>
<dbReference type="Pfam" id="PF00022">
    <property type="entry name" value="Actin"/>
    <property type="match status" value="1"/>
</dbReference>
<accession>A0A6J0SK73</accession>
<keyword evidence="2" id="KW-1185">Reference proteome</keyword>
<dbReference type="InterPro" id="IPR043129">
    <property type="entry name" value="ATPase_NBD"/>
</dbReference>
<dbReference type="AlphaFoldDB" id="A0A6J0SK73"/>
<evidence type="ECO:0000256" key="1">
    <source>
        <dbReference type="RuleBase" id="RU000487"/>
    </source>
</evidence>
<dbReference type="Gene3D" id="3.90.640.10">
    <property type="entry name" value="Actin, Chain A, domain 4"/>
    <property type="match status" value="1"/>
</dbReference>
<dbReference type="RefSeq" id="XP_020636771.2">
    <property type="nucleotide sequence ID" value="XM_020781112.2"/>
</dbReference>
<proteinExistence type="inferred from homology"/>
<dbReference type="PRINTS" id="PR00190">
    <property type="entry name" value="ACTIN"/>
</dbReference>
<organism evidence="2 3">
    <name type="scientific">Pogona vitticeps</name>
    <name type="common">central bearded dragon</name>
    <dbReference type="NCBI Taxonomy" id="103695"/>
    <lineage>
        <taxon>Eukaryota</taxon>
        <taxon>Metazoa</taxon>
        <taxon>Chordata</taxon>
        <taxon>Craniata</taxon>
        <taxon>Vertebrata</taxon>
        <taxon>Euteleostomi</taxon>
        <taxon>Lepidosauria</taxon>
        <taxon>Squamata</taxon>
        <taxon>Bifurcata</taxon>
        <taxon>Unidentata</taxon>
        <taxon>Episquamata</taxon>
        <taxon>Toxicofera</taxon>
        <taxon>Iguania</taxon>
        <taxon>Acrodonta</taxon>
        <taxon>Agamidae</taxon>
        <taxon>Amphibolurinae</taxon>
        <taxon>Pogona</taxon>
    </lineage>
</organism>
<dbReference type="GeneID" id="110072613"/>
<dbReference type="InParanoid" id="A0A6J0SK73"/>
<evidence type="ECO:0000313" key="2">
    <source>
        <dbReference type="Proteomes" id="UP001652642"/>
    </source>
</evidence>
<name>A0A6J0SK73_9SAUR</name>